<accession>A0A9P4HNT8</accession>
<evidence type="ECO:0000313" key="3">
    <source>
        <dbReference type="Proteomes" id="UP000799776"/>
    </source>
</evidence>
<reference evidence="2" key="1">
    <citation type="journal article" date="2020" name="Stud. Mycol.">
        <title>101 Dothideomycetes genomes: a test case for predicting lifestyles and emergence of pathogens.</title>
        <authorList>
            <person name="Haridas S."/>
            <person name="Albert R."/>
            <person name="Binder M."/>
            <person name="Bloem J."/>
            <person name="Labutti K."/>
            <person name="Salamov A."/>
            <person name="Andreopoulos B."/>
            <person name="Baker S."/>
            <person name="Barry K."/>
            <person name="Bills G."/>
            <person name="Bluhm B."/>
            <person name="Cannon C."/>
            <person name="Castanera R."/>
            <person name="Culley D."/>
            <person name="Daum C."/>
            <person name="Ezra D."/>
            <person name="Gonzalez J."/>
            <person name="Henrissat B."/>
            <person name="Kuo A."/>
            <person name="Liang C."/>
            <person name="Lipzen A."/>
            <person name="Lutzoni F."/>
            <person name="Magnuson J."/>
            <person name="Mondo S."/>
            <person name="Nolan M."/>
            <person name="Ohm R."/>
            <person name="Pangilinan J."/>
            <person name="Park H.-J."/>
            <person name="Ramirez L."/>
            <person name="Alfaro M."/>
            <person name="Sun H."/>
            <person name="Tritt A."/>
            <person name="Yoshinaga Y."/>
            <person name="Zwiers L.-H."/>
            <person name="Turgeon B."/>
            <person name="Goodwin S."/>
            <person name="Spatafora J."/>
            <person name="Crous P."/>
            <person name="Grigoriev I."/>
        </authorList>
    </citation>
    <scope>NUCLEOTIDE SEQUENCE</scope>
    <source>
        <strain evidence="2">CBS 121410</strain>
    </source>
</reference>
<evidence type="ECO:0000313" key="2">
    <source>
        <dbReference type="EMBL" id="KAF2085119.1"/>
    </source>
</evidence>
<proteinExistence type="predicted"/>
<feature type="chain" id="PRO_5040111923" evidence="1">
    <location>
        <begin position="17"/>
        <end position="462"/>
    </location>
</feature>
<feature type="signal peptide" evidence="1">
    <location>
        <begin position="1"/>
        <end position="16"/>
    </location>
</feature>
<keyword evidence="3" id="KW-1185">Reference proteome</keyword>
<dbReference type="AlphaFoldDB" id="A0A9P4HNT8"/>
<sequence length="462" mass="46540">MRTAAILAALAAAASAAPLDLNANANAGLPADVKVDGVHVRQLDDIVPESIIEPLIGGLRARQVGGLTKILPTNGLPTNGLPTNGLPTNDLPINDLPINSLPISSLGGLTKREVDDIIEPLIEPLIGGLRARQIGGLTKILPTNGLPTNDLPINDLPISSLPISSLGGLTKREVDDLIKSIDDLSSVDLPVGQLHSRRHLGVEPGTAVSPFSTPVGDALDDTVPLADKIPVAKDLNKRSVISTSGSTPDVGAPLASNLDTVHSVLPRAVLKTTVVGSVQENVKVAPATANVHAGTKRAEVETSNVAGAVQDDINTVVPAKAKVSVHQRANVDSTKVEKNTERIANGAVKADASTSVLNKRINVSGSTVSGPASGAVGSVSNTAHVATNAVEVLPVDLSVTKRQTGAVNGLLPATEPVTGGANSAVPATDGVVGGVTDGSTVNVVTSLLGNVGGVASGATGAI</sequence>
<comment type="caution">
    <text evidence="2">The sequence shown here is derived from an EMBL/GenBank/DDBJ whole genome shotgun (WGS) entry which is preliminary data.</text>
</comment>
<gene>
    <name evidence="2" type="ORF">K490DRAFT_68005</name>
</gene>
<organism evidence="2 3">
    <name type="scientific">Saccharata proteae CBS 121410</name>
    <dbReference type="NCBI Taxonomy" id="1314787"/>
    <lineage>
        <taxon>Eukaryota</taxon>
        <taxon>Fungi</taxon>
        <taxon>Dikarya</taxon>
        <taxon>Ascomycota</taxon>
        <taxon>Pezizomycotina</taxon>
        <taxon>Dothideomycetes</taxon>
        <taxon>Dothideomycetes incertae sedis</taxon>
        <taxon>Botryosphaeriales</taxon>
        <taxon>Saccharataceae</taxon>
        <taxon>Saccharata</taxon>
    </lineage>
</organism>
<protein>
    <submittedName>
        <fullName evidence="2">Uncharacterized protein</fullName>
    </submittedName>
</protein>
<dbReference type="Pfam" id="PF01744">
    <property type="entry name" value="GLTT"/>
    <property type="match status" value="1"/>
</dbReference>
<name>A0A9P4HNT8_9PEZI</name>
<dbReference type="Proteomes" id="UP000799776">
    <property type="component" value="Unassembled WGS sequence"/>
</dbReference>
<evidence type="ECO:0000256" key="1">
    <source>
        <dbReference type="SAM" id="SignalP"/>
    </source>
</evidence>
<dbReference type="InterPro" id="IPR008164">
    <property type="entry name" value="XGLTT_rpt"/>
</dbReference>
<dbReference type="EMBL" id="ML978733">
    <property type="protein sequence ID" value="KAF2085119.1"/>
    <property type="molecule type" value="Genomic_DNA"/>
</dbReference>
<keyword evidence="1" id="KW-0732">Signal</keyword>